<keyword evidence="4" id="KW-1185">Reference proteome</keyword>
<dbReference type="InterPro" id="IPR016186">
    <property type="entry name" value="C-type_lectin-like/link_sf"/>
</dbReference>
<evidence type="ECO:0000313" key="4">
    <source>
        <dbReference type="Proteomes" id="UP000033684"/>
    </source>
</evidence>
<reference evidence="3 4" key="2">
    <citation type="journal article" date="2016" name="Microb. Ecol.">
        <title>Genome Characteristics of a Novel Type I Methanotroph (Sn10-6) Isolated from a Flooded Indian Rice Field.</title>
        <authorList>
            <person name="Rahalkar M.C."/>
            <person name="Pandit P.S."/>
            <person name="Dhakephalkar P.K."/>
            <person name="Pore S."/>
            <person name="Arora P."/>
            <person name="Kapse N."/>
        </authorList>
    </citation>
    <scope>NUCLEOTIDE SEQUENCE [LARGE SCALE GENOMIC DNA]</scope>
    <source>
        <strain evidence="3 4">Sn10-6</strain>
    </source>
</reference>
<name>A0A0F3IE46_9GAMM</name>
<feature type="chain" id="PRO_5002462229" description="C-type lectin domain-containing protein" evidence="1">
    <location>
        <begin position="32"/>
        <end position="322"/>
    </location>
</feature>
<dbReference type="RefSeq" id="WP_045780720.1">
    <property type="nucleotide sequence ID" value="NZ_LAJX01000316.1"/>
</dbReference>
<dbReference type="InterPro" id="IPR001304">
    <property type="entry name" value="C-type_lectin-like"/>
</dbReference>
<dbReference type="Pfam" id="PF00059">
    <property type="entry name" value="Lectin_C"/>
    <property type="match status" value="1"/>
</dbReference>
<keyword evidence="1" id="KW-0732">Signal</keyword>
<accession>A0A0F3IE46</accession>
<organism evidence="3 4">
    <name type="scientific">Methylocucumis oryzae</name>
    <dbReference type="NCBI Taxonomy" id="1632867"/>
    <lineage>
        <taxon>Bacteria</taxon>
        <taxon>Pseudomonadati</taxon>
        <taxon>Pseudomonadota</taxon>
        <taxon>Gammaproteobacteria</taxon>
        <taxon>Methylococcales</taxon>
        <taxon>Methylococcaceae</taxon>
        <taxon>Methylocucumis</taxon>
    </lineage>
</organism>
<dbReference type="InterPro" id="IPR028994">
    <property type="entry name" value="Integrin_alpha_N"/>
</dbReference>
<dbReference type="PANTHER" id="PTHR22803">
    <property type="entry name" value="MANNOSE, PHOSPHOLIPASE, LECTIN RECEPTOR RELATED"/>
    <property type="match status" value="1"/>
</dbReference>
<feature type="domain" description="C-type lectin" evidence="2">
    <location>
        <begin position="40"/>
        <end position="147"/>
    </location>
</feature>
<dbReference type="EMBL" id="LAJX01000316">
    <property type="protein sequence ID" value="KJV05060.1"/>
    <property type="molecule type" value="Genomic_DNA"/>
</dbReference>
<dbReference type="SUPFAM" id="SSF56436">
    <property type="entry name" value="C-type lectin-like"/>
    <property type="match status" value="1"/>
</dbReference>
<evidence type="ECO:0000256" key="1">
    <source>
        <dbReference type="SAM" id="SignalP"/>
    </source>
</evidence>
<dbReference type="Gene3D" id="3.10.100.10">
    <property type="entry name" value="Mannose-Binding Protein A, subunit A"/>
    <property type="match status" value="1"/>
</dbReference>
<gene>
    <name evidence="3" type="ORF">VZ94_20900</name>
</gene>
<dbReference type="CDD" id="cd00037">
    <property type="entry name" value="CLECT"/>
    <property type="match status" value="1"/>
</dbReference>
<dbReference type="AlphaFoldDB" id="A0A0F3IE46"/>
<dbReference type="SUPFAM" id="SSF69318">
    <property type="entry name" value="Integrin alpha N-terminal domain"/>
    <property type="match status" value="1"/>
</dbReference>
<comment type="caution">
    <text evidence="3">The sequence shown here is derived from an EMBL/GenBank/DDBJ whole genome shotgun (WGS) entry which is preliminary data.</text>
</comment>
<reference evidence="4" key="1">
    <citation type="submission" date="2015-03" db="EMBL/GenBank/DDBJ databases">
        <title>Draft genome sequence of a novel methanotroph (Sn10-6) isolated from flooded ricefield rhizosphere in India.</title>
        <authorList>
            <person name="Pandit P.S."/>
            <person name="Pore S.D."/>
            <person name="Arora P."/>
            <person name="Kapse N.G."/>
            <person name="Dhakephalkar P.K."/>
            <person name="Rahalkar M.C."/>
        </authorList>
    </citation>
    <scope>NUCLEOTIDE SEQUENCE [LARGE SCALE GENOMIC DNA]</scope>
    <source>
        <strain evidence="4">Sn10-6</strain>
    </source>
</reference>
<evidence type="ECO:0000259" key="2">
    <source>
        <dbReference type="PROSITE" id="PS50041"/>
    </source>
</evidence>
<feature type="signal peptide" evidence="1">
    <location>
        <begin position="1"/>
        <end position="31"/>
    </location>
</feature>
<dbReference type="OrthoDB" id="7060801at2"/>
<protein>
    <recommendedName>
        <fullName evidence="2">C-type lectin domain-containing protein</fullName>
    </recommendedName>
</protein>
<dbReference type="Proteomes" id="UP000033684">
    <property type="component" value="Unassembled WGS sequence"/>
</dbReference>
<sequence>MPIHTPFCKKKLLVSAISLLSLTASFTLAHADSNKLRWDGNKHFYQRFERDYTYDQAKTYCENQSAHLATITSEQENLFITNILLDGTGYYVYYYLGGSDATTEGVWQWQTEEPWTYNYWSSSEPSNKEDEDYLAINENPTGGKWFDVKSSSSSVVGFICEWSESAYVGSAIIPDINNNGGHEIAALYVDFRTGKHVVKIKDSITKDVISVLDFATNFRAPAGLASIADMNGNGIAEIAVLYTDTQNNVPKVMIKDALSNKKPLKNFSVLGPDFTPKSISSAPDLNNNGSSELSILGIDNSSSKAKVETRDSQGDLIEKIFY</sequence>
<evidence type="ECO:0000313" key="3">
    <source>
        <dbReference type="EMBL" id="KJV05060.1"/>
    </source>
</evidence>
<dbReference type="PROSITE" id="PS50041">
    <property type="entry name" value="C_TYPE_LECTIN_2"/>
    <property type="match status" value="1"/>
</dbReference>
<dbReference type="SMART" id="SM00034">
    <property type="entry name" value="CLECT"/>
    <property type="match status" value="1"/>
</dbReference>
<proteinExistence type="predicted"/>
<dbReference type="InterPro" id="IPR050111">
    <property type="entry name" value="C-type_lectin/snaclec_domain"/>
</dbReference>
<dbReference type="InterPro" id="IPR016187">
    <property type="entry name" value="CTDL_fold"/>
</dbReference>